<dbReference type="PANTHER" id="PTHR47222:SF3">
    <property type="entry name" value="ZINC FINGER PROTEIN 532"/>
    <property type="match status" value="1"/>
</dbReference>
<keyword evidence="10" id="KW-0832">Ubl conjugation</keyword>
<dbReference type="Ensembl" id="ENSPMGT00000030682.1">
    <property type="protein sequence ID" value="ENSPMGP00000028819.1"/>
    <property type="gene ID" value="ENSPMGG00000023208.1"/>
</dbReference>
<feature type="compositionally biased region" description="Polar residues" evidence="17">
    <location>
        <begin position="137"/>
        <end position="160"/>
    </location>
</feature>
<dbReference type="InterPro" id="IPR013087">
    <property type="entry name" value="Znf_C2H2_type"/>
</dbReference>
<feature type="domain" description="C2H2-type" evidence="18">
    <location>
        <begin position="772"/>
        <end position="802"/>
    </location>
</feature>
<keyword evidence="8 16" id="KW-0863">Zinc-finger</keyword>
<feature type="compositionally biased region" description="Basic and acidic residues" evidence="17">
    <location>
        <begin position="1182"/>
        <end position="1195"/>
    </location>
</feature>
<evidence type="ECO:0000256" key="7">
    <source>
        <dbReference type="ARBA" id="ARBA00022737"/>
    </source>
</evidence>
<dbReference type="InterPro" id="IPR041697">
    <property type="entry name" value="Znf-C2H2_11"/>
</dbReference>
<keyword evidence="13" id="KW-0238">DNA-binding</keyword>
<feature type="domain" description="C2H2-type" evidence="18">
    <location>
        <begin position="1152"/>
        <end position="1180"/>
    </location>
</feature>
<comment type="function">
    <text evidence="1">May be involved in transcriptional regulation.</text>
</comment>
<evidence type="ECO:0000256" key="2">
    <source>
        <dbReference type="ARBA" id="ARBA00004123"/>
    </source>
</evidence>
<dbReference type="Gene3D" id="3.30.160.60">
    <property type="entry name" value="Classic Zinc Finger"/>
    <property type="match status" value="5"/>
</dbReference>
<evidence type="ECO:0000256" key="17">
    <source>
        <dbReference type="SAM" id="MobiDB-lite"/>
    </source>
</evidence>
<dbReference type="STRING" id="409849.ENSPMGP00000028819"/>
<feature type="domain" description="C2H2-type" evidence="18">
    <location>
        <begin position="1212"/>
        <end position="1234"/>
    </location>
</feature>
<feature type="compositionally biased region" description="Polar residues" evidence="17">
    <location>
        <begin position="1196"/>
        <end position="1211"/>
    </location>
</feature>
<evidence type="ECO:0000256" key="13">
    <source>
        <dbReference type="ARBA" id="ARBA00023125"/>
    </source>
</evidence>
<feature type="region of interest" description="Disordered" evidence="17">
    <location>
        <begin position="137"/>
        <end position="207"/>
    </location>
</feature>
<dbReference type="SMART" id="SM00355">
    <property type="entry name" value="ZnF_C2H2"/>
    <property type="match status" value="15"/>
</dbReference>
<feature type="domain" description="C2H2-type" evidence="18">
    <location>
        <begin position="590"/>
        <end position="608"/>
    </location>
</feature>
<evidence type="ECO:0000256" key="14">
    <source>
        <dbReference type="ARBA" id="ARBA00023163"/>
    </source>
</evidence>
<feature type="domain" description="C2H2-type" evidence="18">
    <location>
        <begin position="898"/>
        <end position="926"/>
    </location>
</feature>
<keyword evidence="14" id="KW-0804">Transcription</keyword>
<dbReference type="GO" id="GO:0005634">
    <property type="term" value="C:nucleus"/>
    <property type="evidence" value="ECO:0007669"/>
    <property type="project" value="UniProtKB-SubCell"/>
</dbReference>
<accession>A0A3B4BGV8</accession>
<evidence type="ECO:0000259" key="18">
    <source>
        <dbReference type="PROSITE" id="PS50157"/>
    </source>
</evidence>
<evidence type="ECO:0000256" key="12">
    <source>
        <dbReference type="ARBA" id="ARBA00023015"/>
    </source>
</evidence>
<evidence type="ECO:0000256" key="1">
    <source>
        <dbReference type="ARBA" id="ARBA00003767"/>
    </source>
</evidence>
<dbReference type="InterPro" id="IPR045914">
    <property type="entry name" value="Zn532-like"/>
</dbReference>
<evidence type="ECO:0000256" key="11">
    <source>
        <dbReference type="ARBA" id="ARBA00022990"/>
    </source>
</evidence>
<keyword evidence="7" id="KW-0677">Repeat</keyword>
<feature type="region of interest" description="Disordered" evidence="17">
    <location>
        <begin position="1182"/>
        <end position="1211"/>
    </location>
</feature>
<evidence type="ECO:0000256" key="10">
    <source>
        <dbReference type="ARBA" id="ARBA00022843"/>
    </source>
</evidence>
<dbReference type="InterPro" id="IPR036236">
    <property type="entry name" value="Znf_C2H2_sf"/>
</dbReference>
<feature type="compositionally biased region" description="Low complexity" evidence="17">
    <location>
        <begin position="172"/>
        <end position="185"/>
    </location>
</feature>
<dbReference type="InterPro" id="IPR057356">
    <property type="entry name" value="Znf-C2H2_ZNF592"/>
</dbReference>
<comment type="similarity">
    <text evidence="3">Belongs to the krueppel C2H2-type zinc-finger protein family.</text>
</comment>
<evidence type="ECO:0000313" key="19">
    <source>
        <dbReference type="Ensembl" id="ENSPMGP00000028819.1"/>
    </source>
</evidence>
<feature type="domain" description="C2H2-type" evidence="18">
    <location>
        <begin position="1009"/>
        <end position="1037"/>
    </location>
</feature>
<evidence type="ECO:0000256" key="15">
    <source>
        <dbReference type="ARBA" id="ARBA00023242"/>
    </source>
</evidence>
<feature type="domain" description="C2H2-type" evidence="18">
    <location>
        <begin position="979"/>
        <end position="1002"/>
    </location>
</feature>
<dbReference type="PANTHER" id="PTHR47222">
    <property type="entry name" value="ZINC FINGER PROTEIN 532-RELATED"/>
    <property type="match status" value="1"/>
</dbReference>
<keyword evidence="15" id="KW-0539">Nucleus</keyword>
<keyword evidence="20" id="KW-1185">Reference proteome</keyword>
<dbReference type="PROSITE" id="PS50157">
    <property type="entry name" value="ZINC_FINGER_C2H2_2"/>
    <property type="match status" value="10"/>
</dbReference>
<evidence type="ECO:0000256" key="5">
    <source>
        <dbReference type="ARBA" id="ARBA00022553"/>
    </source>
</evidence>
<dbReference type="SUPFAM" id="SSF57667">
    <property type="entry name" value="beta-beta-alpha zinc fingers"/>
    <property type="match status" value="5"/>
</dbReference>
<evidence type="ECO:0000256" key="16">
    <source>
        <dbReference type="PROSITE-ProRule" id="PRU00042"/>
    </source>
</evidence>
<evidence type="ECO:0000256" key="3">
    <source>
        <dbReference type="ARBA" id="ARBA00006991"/>
    </source>
</evidence>
<keyword evidence="6" id="KW-0479">Metal-binding</keyword>
<reference evidence="19" key="2">
    <citation type="submission" date="2025-09" db="UniProtKB">
        <authorList>
            <consortium name="Ensembl"/>
        </authorList>
    </citation>
    <scope>IDENTIFICATION</scope>
</reference>
<evidence type="ECO:0000256" key="6">
    <source>
        <dbReference type="ARBA" id="ARBA00022723"/>
    </source>
</evidence>
<evidence type="ECO:0000256" key="4">
    <source>
        <dbReference type="ARBA" id="ARBA00022499"/>
    </source>
</evidence>
<keyword evidence="4" id="KW-1017">Isopeptide bond</keyword>
<dbReference type="Pfam" id="PF16622">
    <property type="entry name" value="zf-C2H2_11"/>
    <property type="match status" value="1"/>
</dbReference>
<feature type="compositionally biased region" description="Basic and acidic residues" evidence="17">
    <location>
        <begin position="1081"/>
        <end position="1095"/>
    </location>
</feature>
<proteinExistence type="inferred from homology"/>
<protein>
    <recommendedName>
        <fullName evidence="18">C2H2-type domain-containing protein</fullName>
    </recommendedName>
</protein>
<keyword evidence="5" id="KW-0597">Phosphoprotein</keyword>
<dbReference type="GO" id="GO:0003677">
    <property type="term" value="F:DNA binding"/>
    <property type="evidence" value="ECO:0007669"/>
    <property type="project" value="UniProtKB-KW"/>
</dbReference>
<feature type="compositionally biased region" description="Polar residues" evidence="17">
    <location>
        <begin position="1101"/>
        <end position="1110"/>
    </location>
</feature>
<feature type="domain" description="C2H2-type" evidence="18">
    <location>
        <begin position="744"/>
        <end position="771"/>
    </location>
</feature>
<dbReference type="AlphaFoldDB" id="A0A3B4BGV8"/>
<feature type="compositionally biased region" description="Polar residues" evidence="17">
    <location>
        <begin position="189"/>
        <end position="207"/>
    </location>
</feature>
<sequence length="1265" mass="139619">WVLGAGWSRVCLCVHWGDVAEEKAKSELHKSKIMGDMKTPDFDDLLAAFDIPDMVDPKAAIESGQADHECQLKPTNSVTTPQDEPQSAQDGAISVIVKNTRKKENKGHTHSEPHSAVSQKGCLATILSISCDHNQNKWSSPNENGTKSPLFNKYSPISSAEENDEEEDCGDKSGSQSPSGSTSDDNLAKASTQGNVKHDQNNNSQVNTDFSISLKDCRTHEELGAIPKPEELKLRKNDKPSEPCCLSNTFAVKNKISHTLSPCEKAKAVHSLKRPATVNTATYNAQEDSVKPILVSPQEDDSPETPATLENSEQSPQKLQTKRPDSPSMTTSEGSSNCSPASITANNPVIPKVRIKTIKTKTGQIKRTVTPVSSEHKGIRKAGIFKSQNFIGTTTAILSPPRPSLPMTEVTNSGDLVNDVPKHMTMKPVATAFLPASAVKTVGSQVISLMLADNTTVKATVIPASSMPSTSGALLKGANGIQQQAIMVPSSKVATAKLVPKTVHLGNLNLLPRTMTTSCCDLQQVCSSSQTHQSHLMSKKVSKVQVFGSSQSSLVDAFNKLLGSINPVPVYVPDLSPPSAACITLPCRGYRCLECGDSFALEKSLAQHCERRSVRIEVTCNHCNKSLLFYNKCSLLSHARSHKEKGMVMQCSNLILRPIPTDQMIITTSPVGTQGTDATSHSTRLKRVSQTAAQYMPCSAKAESLEDETSKQDRPNLKCWECNEIFEDVHSLAVHYKQDRILQKTCSICQMILPNQCSFLSHQRIHQHKSPYVCPECGAMFQSVQLQSHHVNRTCLHYTRRSGYRCVHCSVISTDASTLKSHIQSSHCEIFYKCPICPMAFKSAPGTHSHAYTQHPGVKAGEPKLIYKCAMCDTVFTLQSLLYTHLEQHVNTHKVPVFKCPDCSMYYAQKQLMLDHITATHGTLKTAEGPSSLSLPLITRSTNSNNSANEKCHSRPDKYLLAKKASSSQKELKNTSTGYTCGECNMVFTSKETYVGHVRKKHGKILKKHPCHHCEKSFCSMHSLCRHNRLKHKGLHKDLPCPQCPPLSQPFIKRAVLDQHAQLNHGDQEQKTVHTSVTGTESDKEMTSPKRRSEEYEGSPDVNNRSSDSQPLKKLKVNILKVHKCAVCGFNTENMTTFHEHIPRHKFDGSSYQCKECGLCYTSPRSLSRHLFIVHRVKEPRGLGHRQGRGDESQRENQLNSADENDDGTPNTRCKVCSREFETEGILNTHMRTHGMAFIKAKANREAMNTDQKQYSAHDINKTLV</sequence>
<feature type="compositionally biased region" description="Polar residues" evidence="17">
    <location>
        <begin position="308"/>
        <end position="319"/>
    </location>
</feature>
<keyword evidence="9" id="KW-0862">Zinc</keyword>
<dbReference type="GO" id="GO:0008270">
    <property type="term" value="F:zinc ion binding"/>
    <property type="evidence" value="ECO:0007669"/>
    <property type="project" value="UniProtKB-KW"/>
</dbReference>
<organism evidence="19 20">
    <name type="scientific">Periophthalmus magnuspinnatus</name>
    <dbReference type="NCBI Taxonomy" id="409849"/>
    <lineage>
        <taxon>Eukaryota</taxon>
        <taxon>Metazoa</taxon>
        <taxon>Chordata</taxon>
        <taxon>Craniata</taxon>
        <taxon>Vertebrata</taxon>
        <taxon>Euteleostomi</taxon>
        <taxon>Actinopterygii</taxon>
        <taxon>Neopterygii</taxon>
        <taxon>Teleostei</taxon>
        <taxon>Neoteleostei</taxon>
        <taxon>Acanthomorphata</taxon>
        <taxon>Gobiaria</taxon>
        <taxon>Gobiiformes</taxon>
        <taxon>Gobioidei</taxon>
        <taxon>Gobiidae</taxon>
        <taxon>Oxudercinae</taxon>
        <taxon>Periophthalmus</taxon>
    </lineage>
</organism>
<feature type="compositionally biased region" description="Polar residues" evidence="17">
    <location>
        <begin position="327"/>
        <end position="345"/>
    </location>
</feature>
<dbReference type="FunFam" id="3.30.160.60:FF:001446">
    <property type="entry name" value="Zinc finger protein 532"/>
    <property type="match status" value="1"/>
</dbReference>
<comment type="subcellular location">
    <subcellularLocation>
        <location evidence="2">Nucleus</location>
    </subcellularLocation>
</comment>
<feature type="domain" description="C2H2-type" evidence="18">
    <location>
        <begin position="832"/>
        <end position="860"/>
    </location>
</feature>
<dbReference type="PROSITE" id="PS00028">
    <property type="entry name" value="ZINC_FINGER_C2H2_1"/>
    <property type="match status" value="7"/>
</dbReference>
<keyword evidence="12" id="KW-0805">Transcription regulation</keyword>
<name>A0A3B4BGV8_9GOBI</name>
<evidence type="ECO:0000256" key="8">
    <source>
        <dbReference type="ARBA" id="ARBA00022771"/>
    </source>
</evidence>
<feature type="region of interest" description="Disordered" evidence="17">
    <location>
        <begin position="1063"/>
        <end position="1110"/>
    </location>
</feature>
<dbReference type="Proteomes" id="UP000261520">
    <property type="component" value="Unplaced"/>
</dbReference>
<dbReference type="Pfam" id="PF25412">
    <property type="entry name" value="zf-C2H2_ZNF592"/>
    <property type="match status" value="1"/>
</dbReference>
<evidence type="ECO:0000313" key="20">
    <source>
        <dbReference type="Proteomes" id="UP000261520"/>
    </source>
</evidence>
<keyword evidence="11" id="KW-0007">Acetylation</keyword>
<feature type="region of interest" description="Disordered" evidence="17">
    <location>
        <begin position="295"/>
        <end position="345"/>
    </location>
</feature>
<evidence type="ECO:0000256" key="9">
    <source>
        <dbReference type="ARBA" id="ARBA00022833"/>
    </source>
</evidence>
<feature type="domain" description="C2H2-type" evidence="18">
    <location>
        <begin position="867"/>
        <end position="894"/>
    </location>
</feature>
<reference evidence="19" key="1">
    <citation type="submission" date="2025-08" db="UniProtKB">
        <authorList>
            <consortium name="Ensembl"/>
        </authorList>
    </citation>
    <scope>IDENTIFICATION</scope>
</reference>